<protein>
    <submittedName>
        <fullName evidence="2">Uncharacterized protein</fullName>
    </submittedName>
</protein>
<keyword evidence="3" id="KW-1185">Reference proteome</keyword>
<reference evidence="2" key="1">
    <citation type="submission" date="2020-01" db="EMBL/GenBank/DDBJ databases">
        <title>Development of genomics and gene disruption for Polysphondylium violaceum indicates a role for the polyketide synthase stlB in stalk morphogenesis.</title>
        <authorList>
            <person name="Narita B."/>
            <person name="Kawabe Y."/>
            <person name="Kin K."/>
            <person name="Saito T."/>
            <person name="Gibbs R."/>
            <person name="Kuspa A."/>
            <person name="Muzny D."/>
            <person name="Queller D."/>
            <person name="Richards S."/>
            <person name="Strassman J."/>
            <person name="Sucgang R."/>
            <person name="Worley K."/>
            <person name="Schaap P."/>
        </authorList>
    </citation>
    <scope>NUCLEOTIDE SEQUENCE</scope>
    <source>
        <strain evidence="2">QSvi11</strain>
    </source>
</reference>
<evidence type="ECO:0000256" key="1">
    <source>
        <dbReference type="SAM" id="Coils"/>
    </source>
</evidence>
<evidence type="ECO:0000313" key="3">
    <source>
        <dbReference type="Proteomes" id="UP000695562"/>
    </source>
</evidence>
<name>A0A8J4UXP0_9MYCE</name>
<organism evidence="2 3">
    <name type="scientific">Polysphondylium violaceum</name>
    <dbReference type="NCBI Taxonomy" id="133409"/>
    <lineage>
        <taxon>Eukaryota</taxon>
        <taxon>Amoebozoa</taxon>
        <taxon>Evosea</taxon>
        <taxon>Eumycetozoa</taxon>
        <taxon>Dictyostelia</taxon>
        <taxon>Dictyosteliales</taxon>
        <taxon>Dictyosteliaceae</taxon>
        <taxon>Polysphondylium</taxon>
    </lineage>
</organism>
<sequence length="123" mass="14514">MNIDDLYGDIKINQSFHSDEEDDEDQKKLIDQQKSRIQELEKLVELKDKEILELSLTIKGKDETIDTLSKQKDSSLKANEILCKNISCLFKTSLLEIQRKDKEISSQRDTIEQMNQQQHYQKR</sequence>
<evidence type="ECO:0000313" key="2">
    <source>
        <dbReference type="EMBL" id="KAF2071175.1"/>
    </source>
</evidence>
<keyword evidence="1" id="KW-0175">Coiled coil</keyword>
<comment type="caution">
    <text evidence="2">The sequence shown here is derived from an EMBL/GenBank/DDBJ whole genome shotgun (WGS) entry which is preliminary data.</text>
</comment>
<dbReference type="EMBL" id="AJWJ01000405">
    <property type="protein sequence ID" value="KAF2071175.1"/>
    <property type="molecule type" value="Genomic_DNA"/>
</dbReference>
<dbReference type="OrthoDB" id="1938039at2759"/>
<dbReference type="Proteomes" id="UP000695562">
    <property type="component" value="Unassembled WGS sequence"/>
</dbReference>
<gene>
    <name evidence="2" type="ORF">CYY_007510</name>
</gene>
<proteinExistence type="predicted"/>
<feature type="coiled-coil region" evidence="1">
    <location>
        <begin position="23"/>
        <end position="57"/>
    </location>
</feature>
<accession>A0A8J4UXP0</accession>
<dbReference type="AlphaFoldDB" id="A0A8J4UXP0"/>